<feature type="domain" description="NADAR" evidence="2">
    <location>
        <begin position="51"/>
        <end position="204"/>
    </location>
</feature>
<sequence length="207" mass="23807">MPTNPDHEAQGDKKGPRWIGDNLPSLPPELQYAQDLPPKVTDKYVFFFGFDRPEPECCLQQWFPSPFVEKDPKTGGERRFHTSEQYMMYHKALLMGDAEIADQTLEAETPAEAKTLGRKVRNFKQQIWDENCDRVVEEGQFLKFDQNEEMKKVLLGTGTREIVETSPNDRLWGIGFNTEEAEANVKDWGENKLGKALMRARKRLGGQ</sequence>
<organism evidence="3 4">
    <name type="scientific">Lithohypha guttulata</name>
    <dbReference type="NCBI Taxonomy" id="1690604"/>
    <lineage>
        <taxon>Eukaryota</taxon>
        <taxon>Fungi</taxon>
        <taxon>Dikarya</taxon>
        <taxon>Ascomycota</taxon>
        <taxon>Pezizomycotina</taxon>
        <taxon>Eurotiomycetes</taxon>
        <taxon>Chaetothyriomycetidae</taxon>
        <taxon>Chaetothyriales</taxon>
        <taxon>Trichomeriaceae</taxon>
        <taxon>Lithohypha</taxon>
    </lineage>
</organism>
<dbReference type="AlphaFoldDB" id="A0AAN7Y3Q1"/>
<evidence type="ECO:0000256" key="1">
    <source>
        <dbReference type="SAM" id="MobiDB-lite"/>
    </source>
</evidence>
<dbReference type="CDD" id="cd15457">
    <property type="entry name" value="NADAR"/>
    <property type="match status" value="1"/>
</dbReference>
<dbReference type="InterPro" id="IPR037238">
    <property type="entry name" value="YbiA-like_sf"/>
</dbReference>
<protein>
    <recommendedName>
        <fullName evidence="2">NADAR domain-containing protein</fullName>
    </recommendedName>
</protein>
<keyword evidence="4" id="KW-1185">Reference proteome</keyword>
<reference evidence="3 4" key="1">
    <citation type="submission" date="2023-08" db="EMBL/GenBank/DDBJ databases">
        <title>Black Yeasts Isolated from many extreme environments.</title>
        <authorList>
            <person name="Coleine C."/>
            <person name="Stajich J.E."/>
            <person name="Selbmann L."/>
        </authorList>
    </citation>
    <scope>NUCLEOTIDE SEQUENCE [LARGE SCALE GENOMIC DNA]</scope>
    <source>
        <strain evidence="3 4">CCFEE 5910</strain>
    </source>
</reference>
<dbReference type="InterPro" id="IPR012816">
    <property type="entry name" value="NADAR"/>
</dbReference>
<dbReference type="Proteomes" id="UP001309876">
    <property type="component" value="Unassembled WGS sequence"/>
</dbReference>
<evidence type="ECO:0000313" key="4">
    <source>
        <dbReference type="Proteomes" id="UP001309876"/>
    </source>
</evidence>
<evidence type="ECO:0000313" key="3">
    <source>
        <dbReference type="EMBL" id="KAK5080967.1"/>
    </source>
</evidence>
<dbReference type="NCBIfam" id="TIGR02464">
    <property type="entry name" value="ribofla_fusion"/>
    <property type="match status" value="1"/>
</dbReference>
<evidence type="ECO:0000259" key="2">
    <source>
        <dbReference type="Pfam" id="PF08719"/>
    </source>
</evidence>
<gene>
    <name evidence="3" type="ORF">LTR05_008284</name>
</gene>
<dbReference type="Gene3D" id="1.10.357.40">
    <property type="entry name" value="YbiA-like"/>
    <property type="match status" value="1"/>
</dbReference>
<comment type="caution">
    <text evidence="3">The sequence shown here is derived from an EMBL/GenBank/DDBJ whole genome shotgun (WGS) entry which is preliminary data.</text>
</comment>
<feature type="compositionally biased region" description="Basic and acidic residues" evidence="1">
    <location>
        <begin position="1"/>
        <end position="15"/>
    </location>
</feature>
<dbReference type="Pfam" id="PF08719">
    <property type="entry name" value="NADAR"/>
    <property type="match status" value="1"/>
</dbReference>
<dbReference type="SUPFAM" id="SSF143990">
    <property type="entry name" value="YbiA-like"/>
    <property type="match status" value="1"/>
</dbReference>
<feature type="region of interest" description="Disordered" evidence="1">
    <location>
        <begin position="1"/>
        <end position="23"/>
    </location>
</feature>
<accession>A0AAN7Y3Q1</accession>
<proteinExistence type="predicted"/>
<dbReference type="EMBL" id="JAVRRJ010000011">
    <property type="protein sequence ID" value="KAK5080967.1"/>
    <property type="molecule type" value="Genomic_DNA"/>
</dbReference>
<name>A0AAN7Y3Q1_9EURO</name>